<proteinExistence type="predicted"/>
<sequence length="120" mass="13642">METMETGLAAVEERLDATKFAAPEAAGQSSVKLLEPKIFAGARNAKELENFLWDRDPYFRAINTPAAEKVKLPSMYLASDVKLWWCTRTEDPARPPIHSWEDFARELKEQFLPTNSAWIA</sequence>
<dbReference type="AlphaFoldDB" id="A0A7I8KSB3"/>
<organism evidence="1 2">
    <name type="scientific">Spirodela intermedia</name>
    <name type="common">Intermediate duckweed</name>
    <dbReference type="NCBI Taxonomy" id="51605"/>
    <lineage>
        <taxon>Eukaryota</taxon>
        <taxon>Viridiplantae</taxon>
        <taxon>Streptophyta</taxon>
        <taxon>Embryophyta</taxon>
        <taxon>Tracheophyta</taxon>
        <taxon>Spermatophyta</taxon>
        <taxon>Magnoliopsida</taxon>
        <taxon>Liliopsida</taxon>
        <taxon>Araceae</taxon>
        <taxon>Lemnoideae</taxon>
        <taxon>Spirodela</taxon>
    </lineage>
</organism>
<accession>A0A7I8KSB3</accession>
<dbReference type="Proteomes" id="UP000663760">
    <property type="component" value="Chromosome 8"/>
</dbReference>
<gene>
    <name evidence="1" type="ORF">SI8410_08011368</name>
</gene>
<dbReference type="OrthoDB" id="1939000at2759"/>
<protein>
    <submittedName>
        <fullName evidence="1">Uncharacterized protein</fullName>
    </submittedName>
</protein>
<evidence type="ECO:0000313" key="2">
    <source>
        <dbReference type="Proteomes" id="UP000663760"/>
    </source>
</evidence>
<dbReference type="EMBL" id="LR746271">
    <property type="protein sequence ID" value="CAA7400690.1"/>
    <property type="molecule type" value="Genomic_DNA"/>
</dbReference>
<reference evidence="1" key="1">
    <citation type="submission" date="2020-02" db="EMBL/GenBank/DDBJ databases">
        <authorList>
            <person name="Scholz U."/>
            <person name="Mascher M."/>
            <person name="Fiebig A."/>
        </authorList>
    </citation>
    <scope>NUCLEOTIDE SEQUENCE</scope>
</reference>
<keyword evidence="2" id="KW-1185">Reference proteome</keyword>
<evidence type="ECO:0000313" key="1">
    <source>
        <dbReference type="EMBL" id="CAA7400690.1"/>
    </source>
</evidence>
<name>A0A7I8KSB3_SPIIN</name>